<keyword evidence="2" id="KW-0201">Cytochrome c-type biogenesis</keyword>
<dbReference type="Gene3D" id="3.40.30.10">
    <property type="entry name" value="Glutaredoxin"/>
    <property type="match status" value="1"/>
</dbReference>
<organism evidence="4">
    <name type="scientific">marine metagenome</name>
    <dbReference type="NCBI Taxonomy" id="408172"/>
    <lineage>
        <taxon>unclassified sequences</taxon>
        <taxon>metagenomes</taxon>
        <taxon>ecological metagenomes</taxon>
    </lineage>
</organism>
<dbReference type="GO" id="GO:0017004">
    <property type="term" value="P:cytochrome complex assembly"/>
    <property type="evidence" value="ECO:0007669"/>
    <property type="project" value="UniProtKB-KW"/>
</dbReference>
<dbReference type="EMBL" id="UINC01007873">
    <property type="protein sequence ID" value="SVA35476.1"/>
    <property type="molecule type" value="Genomic_DNA"/>
</dbReference>
<evidence type="ECO:0000256" key="1">
    <source>
        <dbReference type="ARBA" id="ARBA00004196"/>
    </source>
</evidence>
<name>A0A381V520_9ZZZZ</name>
<dbReference type="CDD" id="cd02966">
    <property type="entry name" value="TlpA_like_family"/>
    <property type="match status" value="1"/>
</dbReference>
<evidence type="ECO:0000256" key="2">
    <source>
        <dbReference type="ARBA" id="ARBA00022748"/>
    </source>
</evidence>
<gene>
    <name evidence="4" type="ORF">METZ01_LOCUS88330</name>
</gene>
<dbReference type="SUPFAM" id="SSF52833">
    <property type="entry name" value="Thioredoxin-like"/>
    <property type="match status" value="1"/>
</dbReference>
<dbReference type="InterPro" id="IPR013766">
    <property type="entry name" value="Thioredoxin_domain"/>
</dbReference>
<dbReference type="GO" id="GO:0030313">
    <property type="term" value="C:cell envelope"/>
    <property type="evidence" value="ECO:0007669"/>
    <property type="project" value="UniProtKB-SubCell"/>
</dbReference>
<dbReference type="InterPro" id="IPR013740">
    <property type="entry name" value="Redoxin"/>
</dbReference>
<evidence type="ECO:0000259" key="3">
    <source>
        <dbReference type="PROSITE" id="PS51352"/>
    </source>
</evidence>
<dbReference type="PANTHER" id="PTHR42852">
    <property type="entry name" value="THIOL:DISULFIDE INTERCHANGE PROTEIN DSBE"/>
    <property type="match status" value="1"/>
</dbReference>
<reference evidence="4" key="1">
    <citation type="submission" date="2018-05" db="EMBL/GenBank/DDBJ databases">
        <authorList>
            <person name="Lanie J.A."/>
            <person name="Ng W.-L."/>
            <person name="Kazmierczak K.M."/>
            <person name="Andrzejewski T.M."/>
            <person name="Davidsen T.M."/>
            <person name="Wayne K.J."/>
            <person name="Tettelin H."/>
            <person name="Glass J.I."/>
            <person name="Rusch D."/>
            <person name="Podicherti R."/>
            <person name="Tsui H.-C.T."/>
            <person name="Winkler M.E."/>
        </authorList>
    </citation>
    <scope>NUCLEOTIDE SEQUENCE</scope>
</reference>
<dbReference type="PROSITE" id="PS00194">
    <property type="entry name" value="THIOREDOXIN_1"/>
    <property type="match status" value="1"/>
</dbReference>
<comment type="subcellular location">
    <subcellularLocation>
        <location evidence="1">Cell envelope</location>
    </subcellularLocation>
</comment>
<dbReference type="InterPro" id="IPR050553">
    <property type="entry name" value="Thioredoxin_ResA/DsbE_sf"/>
</dbReference>
<dbReference type="PANTHER" id="PTHR42852:SF17">
    <property type="entry name" value="THIOREDOXIN-LIKE PROTEIN HI_1115"/>
    <property type="match status" value="1"/>
</dbReference>
<protein>
    <recommendedName>
        <fullName evidence="3">Thioredoxin domain-containing protein</fullName>
    </recommendedName>
</protein>
<sequence>MSISFDSTVKIIYYRLNLFFKGYLMQLFKRIVIITTIFSAVYADEKRDIILPDLSVKLLDGKQVRLSGLLEEGPLLVDFWATWCAPCKKEMIFLEEFHQKYYEEGFRVLAISTDSPKSMSKVKSYIRAKKHTFMVGLDPNQEIAKKMNALLMPTVLILNKDRKVSWYHQGFIPGDEKEIEAQIRTVLELDQEKVGE</sequence>
<dbReference type="InterPro" id="IPR017937">
    <property type="entry name" value="Thioredoxin_CS"/>
</dbReference>
<dbReference type="AlphaFoldDB" id="A0A381V520"/>
<dbReference type="InterPro" id="IPR036249">
    <property type="entry name" value="Thioredoxin-like_sf"/>
</dbReference>
<dbReference type="Pfam" id="PF08534">
    <property type="entry name" value="Redoxin"/>
    <property type="match status" value="1"/>
</dbReference>
<accession>A0A381V520</accession>
<evidence type="ECO:0000313" key="4">
    <source>
        <dbReference type="EMBL" id="SVA35476.1"/>
    </source>
</evidence>
<dbReference type="PROSITE" id="PS51352">
    <property type="entry name" value="THIOREDOXIN_2"/>
    <property type="match status" value="1"/>
</dbReference>
<proteinExistence type="predicted"/>
<dbReference type="GO" id="GO:0016491">
    <property type="term" value="F:oxidoreductase activity"/>
    <property type="evidence" value="ECO:0007669"/>
    <property type="project" value="InterPro"/>
</dbReference>
<feature type="domain" description="Thioredoxin" evidence="3">
    <location>
        <begin position="45"/>
        <end position="188"/>
    </location>
</feature>